<dbReference type="EMBL" id="CP144747">
    <property type="protein sequence ID" value="WVZ63372.1"/>
    <property type="molecule type" value="Genomic_DNA"/>
</dbReference>
<dbReference type="InterPro" id="IPR041577">
    <property type="entry name" value="RT_RNaseH_2"/>
</dbReference>
<evidence type="ECO:0000259" key="3">
    <source>
        <dbReference type="PROSITE" id="PS50878"/>
    </source>
</evidence>
<dbReference type="InterPro" id="IPR043128">
    <property type="entry name" value="Rev_trsase/Diguanyl_cyclase"/>
</dbReference>
<dbReference type="CDD" id="cd01647">
    <property type="entry name" value="RT_LTR"/>
    <property type="match status" value="1"/>
</dbReference>
<feature type="compositionally biased region" description="Polar residues" evidence="2">
    <location>
        <begin position="438"/>
        <end position="453"/>
    </location>
</feature>
<feature type="region of interest" description="Disordered" evidence="2">
    <location>
        <begin position="368"/>
        <end position="466"/>
    </location>
</feature>
<organism evidence="4 5">
    <name type="scientific">Paspalum notatum var. saurae</name>
    <dbReference type="NCBI Taxonomy" id="547442"/>
    <lineage>
        <taxon>Eukaryota</taxon>
        <taxon>Viridiplantae</taxon>
        <taxon>Streptophyta</taxon>
        <taxon>Embryophyta</taxon>
        <taxon>Tracheophyta</taxon>
        <taxon>Spermatophyta</taxon>
        <taxon>Magnoliopsida</taxon>
        <taxon>Liliopsida</taxon>
        <taxon>Poales</taxon>
        <taxon>Poaceae</taxon>
        <taxon>PACMAD clade</taxon>
        <taxon>Panicoideae</taxon>
        <taxon>Andropogonodae</taxon>
        <taxon>Paspaleae</taxon>
        <taxon>Paspalinae</taxon>
        <taxon>Paspalum</taxon>
    </lineage>
</organism>
<dbReference type="AlphaFoldDB" id="A0AAQ3WIY3"/>
<dbReference type="PROSITE" id="PS50878">
    <property type="entry name" value="RT_POL"/>
    <property type="match status" value="1"/>
</dbReference>
<dbReference type="SUPFAM" id="SSF56672">
    <property type="entry name" value="DNA/RNA polymerases"/>
    <property type="match status" value="1"/>
</dbReference>
<dbReference type="PANTHER" id="PTHR37984">
    <property type="entry name" value="PROTEIN CBG26694"/>
    <property type="match status" value="1"/>
</dbReference>
<evidence type="ECO:0000256" key="1">
    <source>
        <dbReference type="ARBA" id="ARBA00023268"/>
    </source>
</evidence>
<gene>
    <name evidence="4" type="ORF">U9M48_013009</name>
</gene>
<dbReference type="PANTHER" id="PTHR37984:SF5">
    <property type="entry name" value="PROTEIN NYNRIN-LIKE"/>
    <property type="match status" value="1"/>
</dbReference>
<evidence type="ECO:0000313" key="4">
    <source>
        <dbReference type="EMBL" id="WVZ63372.1"/>
    </source>
</evidence>
<accession>A0AAQ3WIY3</accession>
<feature type="domain" description="Reverse transcriptase" evidence="3">
    <location>
        <begin position="1"/>
        <end position="166"/>
    </location>
</feature>
<evidence type="ECO:0000256" key="2">
    <source>
        <dbReference type="SAM" id="MobiDB-lite"/>
    </source>
</evidence>
<sequence>MEGKRKTPKDGSWRMCVDCRAINNITIRYRHPIPRLDDMLDELSGSIIFSKVDLHSGYHQIRMKLGHEWKTTLKNKFELYEWLVMPFGLTNAPSTFMRLMNEVLRAFIGKFVVVYFDDILIYSKSLHEHMDHLSAVFDALRAARLLGNIEKCTFCTDRVSFLGNVVTPQGIKVDEAKLAYAYDVRSFHGLAGFYRCFVPNFNTNAAPLNELTKKGVAFYWDKPQEDAFNLLKDKLNHAPLLQLSDFGKTFELECDASGVGISGVLMQENKPISYFSEKLCGPVLNYSTYDKELYALKNLKIWEEYLPHVEFAYNRAVHSTTNLIPRADGPFKVIEKINDNAYKLELPPEFGVSPTFNIADLKPYLGEEDDLESRTNPLQEGEDDKDISPMHMSDTPSVVRIERKMKAMGTSKGEEERRGASKSSWRPNSSRSRPLGLQEQSTPKSSPRPQTGSVFGDPHIPGKIKT</sequence>
<dbReference type="Gene3D" id="3.10.10.10">
    <property type="entry name" value="HIV Type 1 Reverse Transcriptase, subunit A, domain 1"/>
    <property type="match status" value="1"/>
</dbReference>
<dbReference type="InterPro" id="IPR056924">
    <property type="entry name" value="SH3_Tf2-1"/>
</dbReference>
<dbReference type="InterPro" id="IPR000477">
    <property type="entry name" value="RT_dom"/>
</dbReference>
<dbReference type="Proteomes" id="UP001341281">
    <property type="component" value="Chromosome 03"/>
</dbReference>
<dbReference type="InterPro" id="IPR043502">
    <property type="entry name" value="DNA/RNA_pol_sf"/>
</dbReference>
<keyword evidence="1" id="KW-0511">Multifunctional enzyme</keyword>
<proteinExistence type="predicted"/>
<protein>
    <recommendedName>
        <fullName evidence="3">Reverse transcriptase domain-containing protein</fullName>
    </recommendedName>
</protein>
<dbReference type="Pfam" id="PF24626">
    <property type="entry name" value="SH3_Tf2-1"/>
    <property type="match status" value="1"/>
</dbReference>
<dbReference type="FunFam" id="3.30.70.270:FF:000020">
    <property type="entry name" value="Transposon Tf2-6 polyprotein-like Protein"/>
    <property type="match status" value="1"/>
</dbReference>
<dbReference type="Pfam" id="PF00078">
    <property type="entry name" value="RVT_1"/>
    <property type="match status" value="1"/>
</dbReference>
<dbReference type="Pfam" id="PF17919">
    <property type="entry name" value="RT_RNaseH_2"/>
    <property type="match status" value="1"/>
</dbReference>
<dbReference type="GO" id="GO:0003824">
    <property type="term" value="F:catalytic activity"/>
    <property type="evidence" value="ECO:0007669"/>
    <property type="project" value="UniProtKB-KW"/>
</dbReference>
<keyword evidence="5" id="KW-1185">Reference proteome</keyword>
<evidence type="ECO:0000313" key="5">
    <source>
        <dbReference type="Proteomes" id="UP001341281"/>
    </source>
</evidence>
<name>A0AAQ3WIY3_PASNO</name>
<dbReference type="Gene3D" id="3.30.70.270">
    <property type="match status" value="2"/>
</dbReference>
<reference evidence="4 5" key="1">
    <citation type="submission" date="2024-02" db="EMBL/GenBank/DDBJ databases">
        <title>High-quality chromosome-scale genome assembly of Pensacola bahiagrass (Paspalum notatum Flugge var. saurae).</title>
        <authorList>
            <person name="Vega J.M."/>
            <person name="Podio M."/>
            <person name="Orjuela J."/>
            <person name="Siena L.A."/>
            <person name="Pessino S.C."/>
            <person name="Combes M.C."/>
            <person name="Mariac C."/>
            <person name="Albertini E."/>
            <person name="Pupilli F."/>
            <person name="Ortiz J.P.A."/>
            <person name="Leblanc O."/>
        </authorList>
    </citation>
    <scope>NUCLEOTIDE SEQUENCE [LARGE SCALE GENOMIC DNA]</scope>
    <source>
        <strain evidence="4">R1</strain>
        <tissue evidence="4">Leaf</tissue>
    </source>
</reference>
<feature type="compositionally biased region" description="Low complexity" evidence="2">
    <location>
        <begin position="421"/>
        <end position="433"/>
    </location>
</feature>
<dbReference type="InterPro" id="IPR050951">
    <property type="entry name" value="Retrovirus_Pol_polyprotein"/>
</dbReference>